<dbReference type="GO" id="GO:0042274">
    <property type="term" value="P:ribosomal small subunit biogenesis"/>
    <property type="evidence" value="ECO:0007669"/>
    <property type="project" value="Ensembl"/>
</dbReference>
<evidence type="ECO:0000256" key="7">
    <source>
        <dbReference type="ARBA" id="ARBA00053627"/>
    </source>
</evidence>
<dbReference type="Gene3D" id="1.10.287.4070">
    <property type="match status" value="1"/>
</dbReference>
<evidence type="ECO:0000256" key="2">
    <source>
        <dbReference type="ARBA" id="ARBA00009211"/>
    </source>
</evidence>
<dbReference type="PANTHER" id="PTHR10894:SF0">
    <property type="entry name" value="NUCLEOLAR PROTEIN 56"/>
    <property type="match status" value="1"/>
</dbReference>
<evidence type="ECO:0000313" key="11">
    <source>
        <dbReference type="Ensembl" id="ENSLLTP00000010718.1"/>
    </source>
</evidence>
<evidence type="ECO:0000256" key="3">
    <source>
        <dbReference type="ARBA" id="ARBA00022517"/>
    </source>
</evidence>
<evidence type="ECO:0000313" key="12">
    <source>
        <dbReference type="Proteomes" id="UP000694406"/>
    </source>
</evidence>
<reference evidence="11" key="1">
    <citation type="submission" date="2025-08" db="UniProtKB">
        <authorList>
            <consortium name="Ensembl"/>
        </authorList>
    </citation>
    <scope>IDENTIFICATION</scope>
</reference>
<evidence type="ECO:0000256" key="9">
    <source>
        <dbReference type="SAM" id="Coils"/>
    </source>
</evidence>
<evidence type="ECO:0000256" key="4">
    <source>
        <dbReference type="ARBA" id="ARBA00023242"/>
    </source>
</evidence>
<dbReference type="GO" id="GO:1990226">
    <property type="term" value="F:histone methyltransferase binding"/>
    <property type="evidence" value="ECO:0007669"/>
    <property type="project" value="Ensembl"/>
</dbReference>
<dbReference type="InterPro" id="IPR002687">
    <property type="entry name" value="Nop_dom"/>
</dbReference>
<evidence type="ECO:0000259" key="10">
    <source>
        <dbReference type="PROSITE" id="PS51358"/>
    </source>
</evidence>
<protein>
    <recommendedName>
        <fullName evidence="5">Nucleolar protein 56</fullName>
    </recommendedName>
    <alternativeName>
        <fullName evidence="6">Nucleolar protein 5A</fullName>
    </alternativeName>
</protein>
<dbReference type="InterPro" id="IPR045056">
    <property type="entry name" value="Nop56/Nop58"/>
</dbReference>
<dbReference type="InterPro" id="IPR042239">
    <property type="entry name" value="Nop_C"/>
</dbReference>
<dbReference type="InterPro" id="IPR012974">
    <property type="entry name" value="NOP58/56_N"/>
</dbReference>
<dbReference type="SUPFAM" id="SSF89124">
    <property type="entry name" value="Nop domain"/>
    <property type="match status" value="1"/>
</dbReference>
<dbReference type="InterPro" id="IPR036070">
    <property type="entry name" value="Nop_dom_sf"/>
</dbReference>
<comment type="function">
    <text evidence="7">Involved in the early to middle stages of 60S ribosomal subunit biogenesis. Required for the biogenesis of box C/D snoRNAs such U3, U8 and U14 snoRNAs. Part of the small subunit (SSU) processome, first precursor of the small eukaryotic ribosomal subunit. During the assembly of the SSU processome in the nucleolus, many ribosome biogenesis factors, an RNA chaperone and ribosomal proteins associate with the nascent pre-rRNA and work in concert to generate RNA folding, modifications, rearrangements and cleavage as well as targeted degradation of pre-ribosomal RNA by the RNA exosome. Core component of box C/D small nucleolar ribonucleoprotein (snoRNP) complexes that function in methylation of multiple sites on ribosomal RNAs (rRNAs) and messenger RNAs (mRNAs).</text>
</comment>
<dbReference type="Proteomes" id="UP000694406">
    <property type="component" value="Unplaced"/>
</dbReference>
<organism evidence="11 12">
    <name type="scientific">Laticauda laticaudata</name>
    <name type="common">Blue-ringed sea krait</name>
    <name type="synonym">Blue-lipped sea krait</name>
    <dbReference type="NCBI Taxonomy" id="8630"/>
    <lineage>
        <taxon>Eukaryota</taxon>
        <taxon>Metazoa</taxon>
        <taxon>Chordata</taxon>
        <taxon>Craniata</taxon>
        <taxon>Vertebrata</taxon>
        <taxon>Euteleostomi</taxon>
        <taxon>Lepidosauria</taxon>
        <taxon>Squamata</taxon>
        <taxon>Bifurcata</taxon>
        <taxon>Unidentata</taxon>
        <taxon>Episquamata</taxon>
        <taxon>Toxicofera</taxon>
        <taxon>Serpentes</taxon>
        <taxon>Colubroidea</taxon>
        <taxon>Elapidae</taxon>
        <taxon>Laticaudinae</taxon>
        <taxon>Laticauda</taxon>
    </lineage>
</organism>
<dbReference type="GO" id="GO:0070761">
    <property type="term" value="C:pre-snoRNP complex"/>
    <property type="evidence" value="ECO:0007669"/>
    <property type="project" value="Ensembl"/>
</dbReference>
<gene>
    <name evidence="11" type="primary">NOP56</name>
</gene>
<dbReference type="Ensembl" id="ENSLLTT00000011120.1">
    <property type="protein sequence ID" value="ENSLLTP00000010718.1"/>
    <property type="gene ID" value="ENSLLTG00000008133.1"/>
</dbReference>
<dbReference type="GO" id="GO:0031428">
    <property type="term" value="C:box C/D methylation guide snoRNP complex"/>
    <property type="evidence" value="ECO:0007669"/>
    <property type="project" value="Ensembl"/>
</dbReference>
<comment type="subunit">
    <text evidence="8">Part of a large pre-ribosomal ribonucleoprotein (RNP) complex, that consists of at least 62 ribosomal proteins, 45 nonribosomal proteins and both pre-rRNA and mature rRNA species. Within this complex directly interacts with TCOF1 in an RNA-independent manner. Core component of box C/D small nucleolar ribonucleoprotein (snoRNP) particles; the core proteins SNU13, NOP56, NOP58 and FBL or FBLL1 assemble stepwise onto the snoRNA. Interacts with NOP1 and NOP58. Interacts with NUFIP1, RUVBL1 and RUVBL2; RUVBL1:RUVBL2 seem to bridge the association of NOP56 with NUFIP1. Part of the small subunit (SSU) processome, composed of more than 70 proteins and the RNA chaperone small nucleolar RNA (snoRNA) U3. Interacts with NOP2 and FBL.</text>
</comment>
<keyword evidence="9" id="KW-0175">Coiled coil</keyword>
<dbReference type="InterPro" id="IPR012976">
    <property type="entry name" value="NOSIC"/>
</dbReference>
<dbReference type="GeneTree" id="ENSGT00940000153534"/>
<name>A0A8C5S175_LATLA</name>
<comment type="subcellular location">
    <subcellularLocation>
        <location evidence="1">Nucleus</location>
        <location evidence="1">Nucleolus</location>
    </subcellularLocation>
</comment>
<feature type="coiled-coil region" evidence="9">
    <location>
        <begin position="414"/>
        <end position="463"/>
    </location>
</feature>
<evidence type="ECO:0000256" key="8">
    <source>
        <dbReference type="ARBA" id="ARBA00064370"/>
    </source>
</evidence>
<dbReference type="GO" id="GO:0030515">
    <property type="term" value="F:snoRNA binding"/>
    <property type="evidence" value="ECO:0007669"/>
    <property type="project" value="Ensembl"/>
</dbReference>
<dbReference type="Pfam" id="PF08156">
    <property type="entry name" value="NOP5NT"/>
    <property type="match status" value="1"/>
</dbReference>
<dbReference type="GO" id="GO:0001650">
    <property type="term" value="C:fibrillar center"/>
    <property type="evidence" value="ECO:0007669"/>
    <property type="project" value="Ensembl"/>
</dbReference>
<keyword evidence="4" id="KW-0539">Nucleus</keyword>
<evidence type="ECO:0000256" key="6">
    <source>
        <dbReference type="ARBA" id="ARBA00041388"/>
    </source>
</evidence>
<proteinExistence type="inferred from homology"/>
<reference evidence="11" key="2">
    <citation type="submission" date="2025-09" db="UniProtKB">
        <authorList>
            <consortium name="Ensembl"/>
        </authorList>
    </citation>
    <scope>IDENTIFICATION</scope>
</reference>
<evidence type="ECO:0000256" key="5">
    <source>
        <dbReference type="ARBA" id="ARBA00040742"/>
    </source>
</evidence>
<keyword evidence="3" id="KW-0690">Ribosome biogenesis</keyword>
<dbReference type="FunFam" id="1.10.246.90:FF:000001">
    <property type="entry name" value="Nucleolar protein 56"/>
    <property type="match status" value="1"/>
</dbReference>
<dbReference type="SMART" id="SM00931">
    <property type="entry name" value="NOSIC"/>
    <property type="match status" value="1"/>
</dbReference>
<dbReference type="Gene3D" id="1.10.246.90">
    <property type="entry name" value="Nop domain"/>
    <property type="match status" value="1"/>
</dbReference>
<accession>A0A8C5S175</accession>
<dbReference type="GO" id="GO:0032040">
    <property type="term" value="C:small-subunit processome"/>
    <property type="evidence" value="ECO:0007669"/>
    <property type="project" value="Ensembl"/>
</dbReference>
<keyword evidence="12" id="KW-1185">Reference proteome</keyword>
<evidence type="ECO:0000256" key="1">
    <source>
        <dbReference type="ARBA" id="ARBA00004604"/>
    </source>
</evidence>
<dbReference type="Pfam" id="PF01798">
    <property type="entry name" value="Nop"/>
    <property type="match status" value="1"/>
</dbReference>
<feature type="domain" description="Nop" evidence="10">
    <location>
        <begin position="288"/>
        <end position="406"/>
    </location>
</feature>
<dbReference type="PROSITE" id="PS51358">
    <property type="entry name" value="NOP"/>
    <property type="match status" value="1"/>
</dbReference>
<dbReference type="PANTHER" id="PTHR10894">
    <property type="entry name" value="NUCLEOLAR PROTEIN 5 NUCLEOLAR PROTEIN NOP5 NOP58"/>
    <property type="match status" value="1"/>
</dbReference>
<dbReference type="FunFam" id="1.10.287.4070:FF:000002">
    <property type="entry name" value="Nucleolar protein 56"/>
    <property type="match status" value="1"/>
</dbReference>
<sequence>MVQLHVLFEHAAGYALLAVRPTEEVQLLQPQVEESALSLGRFLALVRLEAFSPFRSAQAALENMNAVSEGLLHEDLRLLLETSLPAKKKKVLLGVGDPKIGAAIQEELGYPCQTGGVVTELLRGIRLHFHSLIKGLTAQAASKAQLGLGHSYSRAKVKFNVNRVDNMIIQSISLLDQLDKDINTFSMRVREWYGYHFPELIKIVSDNYTYCRLAKLIGNRKELSEESLEALEEVVMDSAKAQAILDASRMDISPIDLINIESFSSRVISLSEYRKGLQEYLRSKMNQVAPSLSALIGEVVGARLISHAGSLTNLAKYPASTVQILGAEKALFRALKTRGNTPKYGLIFHSTFIGRAAAKNKGRISRYLANKCTIASRIDCFSEVPTSVFGDKLREQVEERLAFYETGEVPRKNLEVMKEAVEEASEVAAAIKRKLEKKQKKKLKQEKKRLEALAAAAEAAETQNSLLLESPEQVGILVYFIVIAPRRRKSNTVFSAHHDYENKHKHTSFTLHTLNQKPPILHCTVESNSYCPGIEAVFQPICHCFYDYPVLSAR</sequence>
<dbReference type="AlphaFoldDB" id="A0A8C5S175"/>
<comment type="similarity">
    <text evidence="2">Belongs to the NOP5/NOP56 family.</text>
</comment>